<reference evidence="1" key="1">
    <citation type="journal article" date="2019" name="bioRxiv">
        <title>The Genome of the Zebra Mussel, Dreissena polymorpha: A Resource for Invasive Species Research.</title>
        <authorList>
            <person name="McCartney M.A."/>
            <person name="Auch B."/>
            <person name="Kono T."/>
            <person name="Mallez S."/>
            <person name="Zhang Y."/>
            <person name="Obille A."/>
            <person name="Becker A."/>
            <person name="Abrahante J.E."/>
            <person name="Garbe J."/>
            <person name="Badalamenti J.P."/>
            <person name="Herman A."/>
            <person name="Mangelson H."/>
            <person name="Liachko I."/>
            <person name="Sullivan S."/>
            <person name="Sone E.D."/>
            <person name="Koren S."/>
            <person name="Silverstein K.A.T."/>
            <person name="Beckman K.B."/>
            <person name="Gohl D.M."/>
        </authorList>
    </citation>
    <scope>NUCLEOTIDE SEQUENCE</scope>
    <source>
        <strain evidence="1">Duluth1</strain>
        <tissue evidence="1">Whole animal</tissue>
    </source>
</reference>
<proteinExistence type="predicted"/>
<protein>
    <submittedName>
        <fullName evidence="1">Uncharacterized protein</fullName>
    </submittedName>
</protein>
<evidence type="ECO:0000313" key="1">
    <source>
        <dbReference type="EMBL" id="KAH3735154.1"/>
    </source>
</evidence>
<evidence type="ECO:0000313" key="2">
    <source>
        <dbReference type="Proteomes" id="UP000828390"/>
    </source>
</evidence>
<accession>A0A9D4CZQ9</accession>
<comment type="caution">
    <text evidence="1">The sequence shown here is derived from an EMBL/GenBank/DDBJ whole genome shotgun (WGS) entry which is preliminary data.</text>
</comment>
<name>A0A9D4CZQ9_DREPO</name>
<gene>
    <name evidence="1" type="ORF">DPMN_041615</name>
</gene>
<dbReference type="EMBL" id="JAIWYP010000011">
    <property type="protein sequence ID" value="KAH3735154.1"/>
    <property type="molecule type" value="Genomic_DNA"/>
</dbReference>
<dbReference type="Proteomes" id="UP000828390">
    <property type="component" value="Unassembled WGS sequence"/>
</dbReference>
<sequence>MVRNAERWFNETNVDIRHVLTFLSKANVIAVLYIYCQIARNAEKWSAETYVNMSTVRAGVCLSHRHD</sequence>
<dbReference type="AlphaFoldDB" id="A0A9D4CZQ9"/>
<keyword evidence="2" id="KW-1185">Reference proteome</keyword>
<organism evidence="1 2">
    <name type="scientific">Dreissena polymorpha</name>
    <name type="common">Zebra mussel</name>
    <name type="synonym">Mytilus polymorpha</name>
    <dbReference type="NCBI Taxonomy" id="45954"/>
    <lineage>
        <taxon>Eukaryota</taxon>
        <taxon>Metazoa</taxon>
        <taxon>Spiralia</taxon>
        <taxon>Lophotrochozoa</taxon>
        <taxon>Mollusca</taxon>
        <taxon>Bivalvia</taxon>
        <taxon>Autobranchia</taxon>
        <taxon>Heteroconchia</taxon>
        <taxon>Euheterodonta</taxon>
        <taxon>Imparidentia</taxon>
        <taxon>Neoheterodontei</taxon>
        <taxon>Myida</taxon>
        <taxon>Dreissenoidea</taxon>
        <taxon>Dreissenidae</taxon>
        <taxon>Dreissena</taxon>
    </lineage>
</organism>
<reference evidence="1" key="2">
    <citation type="submission" date="2020-11" db="EMBL/GenBank/DDBJ databases">
        <authorList>
            <person name="McCartney M.A."/>
            <person name="Auch B."/>
            <person name="Kono T."/>
            <person name="Mallez S."/>
            <person name="Becker A."/>
            <person name="Gohl D.M."/>
            <person name="Silverstein K.A.T."/>
            <person name="Koren S."/>
            <person name="Bechman K.B."/>
            <person name="Herman A."/>
            <person name="Abrahante J.E."/>
            <person name="Garbe J."/>
        </authorList>
    </citation>
    <scope>NUCLEOTIDE SEQUENCE</scope>
    <source>
        <strain evidence="1">Duluth1</strain>
        <tissue evidence="1">Whole animal</tissue>
    </source>
</reference>